<dbReference type="RefSeq" id="WP_021704115.1">
    <property type="nucleotide sequence ID" value="NZ_BATJ01000003.1"/>
</dbReference>
<accession>U2ZXG7</accession>
<evidence type="ECO:0000313" key="5">
    <source>
        <dbReference type="Proteomes" id="UP000016570"/>
    </source>
</evidence>
<dbReference type="STRING" id="1219065.VPR01S_03_00330"/>
<dbReference type="PANTHER" id="PTHR38108">
    <property type="entry name" value="UPF0319 PROTEIN YCCT"/>
    <property type="match status" value="1"/>
</dbReference>
<gene>
    <name evidence="4" type="ORF">VPR01S_03_00330</name>
</gene>
<dbReference type="Pfam" id="PF09829">
    <property type="entry name" value="DUF2057"/>
    <property type="match status" value="1"/>
</dbReference>
<feature type="chain" id="PRO_5009021691" description="UPF0319 protein VPR01S_03_00330" evidence="3">
    <location>
        <begin position="22"/>
        <end position="233"/>
    </location>
</feature>
<name>U2ZXG7_VIBPR</name>
<dbReference type="PANTHER" id="PTHR38108:SF1">
    <property type="entry name" value="UPF0319 PROTEIN YCCT"/>
    <property type="match status" value="1"/>
</dbReference>
<sequence length="233" mass="25944" precursor="true">MQYLKYLLATPALLFSVASLAEVKLIVPEHVDVLSVNMQKPKLDGKLFSSEKSIALPDGENQIVFQYQPAFEVDENLRRAYGEIIIAKFDQSNTELTFKLPEYRNYREAEKSVHDLDWSLNNPQGQQVEVASDILKSEGVQIGRNYSEEAEEYNRKGGPAAVAVSYMVVSNQVHAAAPVAATVSAPAAAPASVEKVAVPQTAGSENVSQLQYWYSKASAEERKTFRRWMIDQE</sequence>
<dbReference type="EMBL" id="BATJ01000003">
    <property type="protein sequence ID" value="GAD66125.1"/>
    <property type="molecule type" value="Genomic_DNA"/>
</dbReference>
<evidence type="ECO:0000256" key="1">
    <source>
        <dbReference type="ARBA" id="ARBA00008490"/>
    </source>
</evidence>
<dbReference type="Proteomes" id="UP000016570">
    <property type="component" value="Unassembled WGS sequence"/>
</dbReference>
<evidence type="ECO:0000313" key="4">
    <source>
        <dbReference type="EMBL" id="GAD66125.1"/>
    </source>
</evidence>
<comment type="similarity">
    <text evidence="1 3">Belongs to the UPF0319 family.</text>
</comment>
<feature type="signal peptide" evidence="3">
    <location>
        <begin position="1"/>
        <end position="21"/>
    </location>
</feature>
<comment type="caution">
    <text evidence="4">The sequence shown here is derived from an EMBL/GenBank/DDBJ whole genome shotgun (WGS) entry which is preliminary data.</text>
</comment>
<evidence type="ECO:0000256" key="2">
    <source>
        <dbReference type="ARBA" id="ARBA00022729"/>
    </source>
</evidence>
<dbReference type="AlphaFoldDB" id="U2ZXG7"/>
<keyword evidence="5" id="KW-1185">Reference proteome</keyword>
<keyword evidence="2 3" id="KW-0732">Signal</keyword>
<dbReference type="InterPro" id="IPR018635">
    <property type="entry name" value="UPF0319"/>
</dbReference>
<reference evidence="4 5" key="1">
    <citation type="submission" date="2013-09" db="EMBL/GenBank/DDBJ databases">
        <title>Whole genome shotgun sequence of Vibrio proteolyticus NBRC 13287.</title>
        <authorList>
            <person name="Isaki S."/>
            <person name="Hosoyama A."/>
            <person name="Numata M."/>
            <person name="Hashimoto M."/>
            <person name="Hosoyama Y."/>
            <person name="Tsuchikane K."/>
            <person name="Noguchi M."/>
            <person name="Hirakata S."/>
            <person name="Ichikawa N."/>
            <person name="Ohji S."/>
            <person name="Yamazoe A."/>
            <person name="Fujita N."/>
        </authorList>
    </citation>
    <scope>NUCLEOTIDE SEQUENCE [LARGE SCALE GENOMIC DNA]</scope>
    <source>
        <strain evidence="4 5">NBRC 13287</strain>
    </source>
</reference>
<dbReference type="eggNOG" id="COG3110">
    <property type="taxonomic scope" value="Bacteria"/>
</dbReference>
<evidence type="ECO:0000256" key="3">
    <source>
        <dbReference type="HAMAP-Rule" id="MF_00789"/>
    </source>
</evidence>
<dbReference type="HAMAP" id="MF_00789">
    <property type="entry name" value="UPF0319"/>
    <property type="match status" value="1"/>
</dbReference>
<protein>
    <recommendedName>
        <fullName evidence="3">UPF0319 protein VPR01S_03_00330</fullName>
    </recommendedName>
</protein>
<proteinExistence type="inferred from homology"/>
<organism evidence="4 5">
    <name type="scientific">Vibrio proteolyticus NBRC 13287</name>
    <dbReference type="NCBI Taxonomy" id="1219065"/>
    <lineage>
        <taxon>Bacteria</taxon>
        <taxon>Pseudomonadati</taxon>
        <taxon>Pseudomonadota</taxon>
        <taxon>Gammaproteobacteria</taxon>
        <taxon>Vibrionales</taxon>
        <taxon>Vibrionaceae</taxon>
        <taxon>Vibrio</taxon>
    </lineage>
</organism>